<dbReference type="Proteomes" id="UP001140011">
    <property type="component" value="Unassembled WGS sequence"/>
</dbReference>
<proteinExistence type="predicted"/>
<feature type="signal peptide" evidence="1">
    <location>
        <begin position="1"/>
        <end position="23"/>
    </location>
</feature>
<evidence type="ECO:0000313" key="3">
    <source>
        <dbReference type="Proteomes" id="UP001140011"/>
    </source>
</evidence>
<name>A0A9W8GWN5_9FUNG</name>
<protein>
    <submittedName>
        <fullName evidence="2">Uncharacterized protein</fullName>
    </submittedName>
</protein>
<dbReference type="EMBL" id="JANBUH010000306">
    <property type="protein sequence ID" value="KAJ2752243.1"/>
    <property type="molecule type" value="Genomic_DNA"/>
</dbReference>
<sequence>MFANTASTVSLLTFALLATAANAHPQPQAHASGVFVKRCGGCGGYGGYGVYGGVGGYGGYGFPFVSSFTSDFDRNSNRANFNENTLYTNNINANAANDNVHAFTNANVIA</sequence>
<comment type="caution">
    <text evidence="2">The sequence shown here is derived from an EMBL/GenBank/DDBJ whole genome shotgun (WGS) entry which is preliminary data.</text>
</comment>
<evidence type="ECO:0000256" key="1">
    <source>
        <dbReference type="SAM" id="SignalP"/>
    </source>
</evidence>
<gene>
    <name evidence="2" type="ORF">GGI19_003966</name>
</gene>
<evidence type="ECO:0000313" key="2">
    <source>
        <dbReference type="EMBL" id="KAJ2752243.1"/>
    </source>
</evidence>
<dbReference type="AlphaFoldDB" id="A0A9W8GWN5"/>
<reference evidence="2" key="1">
    <citation type="submission" date="2022-07" db="EMBL/GenBank/DDBJ databases">
        <title>Phylogenomic reconstructions and comparative analyses of Kickxellomycotina fungi.</title>
        <authorList>
            <person name="Reynolds N.K."/>
            <person name="Stajich J.E."/>
            <person name="Barry K."/>
            <person name="Grigoriev I.V."/>
            <person name="Crous P."/>
            <person name="Smith M.E."/>
        </authorList>
    </citation>
    <scope>NUCLEOTIDE SEQUENCE</scope>
    <source>
        <strain evidence="2">BCRC 34297</strain>
    </source>
</reference>
<feature type="chain" id="PRO_5040817785" evidence="1">
    <location>
        <begin position="24"/>
        <end position="110"/>
    </location>
</feature>
<keyword evidence="1" id="KW-0732">Signal</keyword>
<accession>A0A9W8GWN5</accession>
<organism evidence="2 3">
    <name type="scientific">Coemansia pectinata</name>
    <dbReference type="NCBI Taxonomy" id="1052879"/>
    <lineage>
        <taxon>Eukaryota</taxon>
        <taxon>Fungi</taxon>
        <taxon>Fungi incertae sedis</taxon>
        <taxon>Zoopagomycota</taxon>
        <taxon>Kickxellomycotina</taxon>
        <taxon>Kickxellomycetes</taxon>
        <taxon>Kickxellales</taxon>
        <taxon>Kickxellaceae</taxon>
        <taxon>Coemansia</taxon>
    </lineage>
</organism>
<keyword evidence="3" id="KW-1185">Reference proteome</keyword>